<gene>
    <name evidence="1" type="ORF">L3V18_14285</name>
</gene>
<reference evidence="1" key="1">
    <citation type="submission" date="2022-01" db="EMBL/GenBank/DDBJ databases">
        <title>Lysobacter chinensis sp. nov., a bacterium isolated from cow dung compost.</title>
        <authorList>
            <person name="Liu Y."/>
        </authorList>
    </citation>
    <scope>NUCLEOTIDE SEQUENCE</scope>
    <source>
        <strain evidence="1">TLK-CK17</strain>
    </source>
</reference>
<keyword evidence="2" id="KW-1185">Reference proteome</keyword>
<reference evidence="1" key="2">
    <citation type="submission" date="2022-01" db="EMBL/GenBank/DDBJ databases">
        <authorList>
            <person name="Zhou L.Y."/>
        </authorList>
    </citation>
    <scope>NUCLEOTIDE SEQUENCE</scope>
    <source>
        <strain evidence="1">TLK-CK17</strain>
    </source>
</reference>
<evidence type="ECO:0008006" key="3">
    <source>
        <dbReference type="Google" id="ProtNLM"/>
    </source>
</evidence>
<dbReference type="EMBL" id="JAKJPO010000009">
    <property type="protein sequence ID" value="MCF7222943.1"/>
    <property type="molecule type" value="Genomic_DNA"/>
</dbReference>
<proteinExistence type="predicted"/>
<organism evidence="1 2">
    <name type="scientific">Marilutibacter chinensis</name>
    <dbReference type="NCBI Taxonomy" id="2912247"/>
    <lineage>
        <taxon>Bacteria</taxon>
        <taxon>Pseudomonadati</taxon>
        <taxon>Pseudomonadota</taxon>
        <taxon>Gammaproteobacteria</taxon>
        <taxon>Lysobacterales</taxon>
        <taxon>Lysobacteraceae</taxon>
        <taxon>Marilutibacter</taxon>
    </lineage>
</organism>
<dbReference type="RefSeq" id="WP_237055946.1">
    <property type="nucleotide sequence ID" value="NZ_JAKJPO010000009.1"/>
</dbReference>
<comment type="caution">
    <text evidence="1">The sequence shown here is derived from an EMBL/GenBank/DDBJ whole genome shotgun (WGS) entry which is preliminary data.</text>
</comment>
<dbReference type="Proteomes" id="UP001430796">
    <property type="component" value="Unassembled WGS sequence"/>
</dbReference>
<evidence type="ECO:0000313" key="2">
    <source>
        <dbReference type="Proteomes" id="UP001430796"/>
    </source>
</evidence>
<sequence>MYELPATVRSMRRGTLGADEALALTALFRDDPLAEVTAGIVREIADHAPGDIYFHDGDLHLPGDYASDDANALVLIVRGNLTIDGVYCDTLDPDAFTLVTGDLKANAVVTAGFLEVHGDLVVRDSLIGDYNDGSAYIAGNVRCGLFYPENHHFTVLGDLEAGTAIGAVKHRVSGDGRRPSDVIGLEDARLLDLFDHELLRPFDMDGRQGVDGFEFRELVARVLTGQPVKRGMVA</sequence>
<protein>
    <recommendedName>
        <fullName evidence="3">Polymer-forming cytoskeletal protein</fullName>
    </recommendedName>
</protein>
<accession>A0ABS9HW33</accession>
<name>A0ABS9HW33_9GAMM</name>
<evidence type="ECO:0000313" key="1">
    <source>
        <dbReference type="EMBL" id="MCF7222943.1"/>
    </source>
</evidence>